<evidence type="ECO:0000313" key="1">
    <source>
        <dbReference type="EMBL" id="RBW57976.1"/>
    </source>
</evidence>
<dbReference type="AlphaFoldDB" id="A0A366X2A2"/>
<comment type="caution">
    <text evidence="1">The sequence shown here is derived from an EMBL/GenBank/DDBJ whole genome shotgun (WGS) entry which is preliminary data.</text>
</comment>
<organism evidence="1 2">
    <name type="scientific">Phaeobacter gallaeciensis</name>
    <dbReference type="NCBI Taxonomy" id="60890"/>
    <lineage>
        <taxon>Bacteria</taxon>
        <taxon>Pseudomonadati</taxon>
        <taxon>Pseudomonadota</taxon>
        <taxon>Alphaproteobacteria</taxon>
        <taxon>Rhodobacterales</taxon>
        <taxon>Roseobacteraceae</taxon>
        <taxon>Phaeobacter</taxon>
    </lineage>
</organism>
<sequence>MAKFFKPRSVKNNAVNHRIAGQLWSEVARITGRLDGGIPAFMSESPRGIQLSERHKTDGVSVYIRELENPHRVLAYPVSHKKLRASLTSDTRLDWPALAKVVETGRAIVVAGGDIQIESSSIDISRAKKDPEYLEMVSRQQEVTDRFGSLFREPNKLTEASFRDFLSFEYNHHWTSLYRQTSNLLEQGFEHLRKTIAILTDEGRSVGMRYDEAVGGQKGMSKGIATAIMLVAYPNKYGVWNSKSEAGLTELGVWPDLPQGASDGEKYEAINGILHTLCATYDVDLWSLDGLLHFILHPTGDQSATPPSVDTSGQNLRDSDDDDVFDKVAKRILATVASSGTISERTVKEKPTDMTHAELVAHIEELFKEQDGKCKLTGIPMEVTIGGPLAISPDRVDSNAGYVRGNIQLTVWAANKAKGDTPDVEFREFIERVRAVR</sequence>
<protein>
    <submittedName>
        <fullName evidence="1">Uncharacterized protein</fullName>
    </submittedName>
</protein>
<name>A0A366X2A2_9RHOB</name>
<reference evidence="1 2" key="1">
    <citation type="submission" date="2018-07" db="EMBL/GenBank/DDBJ databases">
        <title>Modular assembly of carbohydrate-degrading microbial communities in the ocean.</title>
        <authorList>
            <person name="Enke T.N."/>
            <person name="Datta M.S."/>
            <person name="Schwartzman J.A."/>
            <person name="Cermak N."/>
            <person name="Schmitz D.A."/>
            <person name="Barrere J."/>
            <person name="Cordero O.X."/>
        </authorList>
    </citation>
    <scope>NUCLEOTIDE SEQUENCE [LARGE SCALE GENOMIC DNA]</scope>
    <source>
        <strain evidence="1 2">C3M10</strain>
    </source>
</reference>
<proteinExistence type="predicted"/>
<gene>
    <name evidence="1" type="ORF">DS909_07495</name>
</gene>
<evidence type="ECO:0000313" key="2">
    <source>
        <dbReference type="Proteomes" id="UP000252706"/>
    </source>
</evidence>
<accession>A0A366X2A2</accession>
<dbReference type="RefSeq" id="WP_113822834.1">
    <property type="nucleotide sequence ID" value="NZ_QOCE01000017.1"/>
</dbReference>
<dbReference type="Proteomes" id="UP000252706">
    <property type="component" value="Unassembled WGS sequence"/>
</dbReference>
<dbReference type="EMBL" id="QOCE01000017">
    <property type="protein sequence ID" value="RBW57976.1"/>
    <property type="molecule type" value="Genomic_DNA"/>
</dbReference>
<dbReference type="Gene3D" id="3.30.40.220">
    <property type="match status" value="1"/>
</dbReference>
<dbReference type="OrthoDB" id="7340968at2"/>